<protein>
    <submittedName>
        <fullName evidence="1">Uncharacterized protein</fullName>
    </submittedName>
</protein>
<proteinExistence type="predicted"/>
<comment type="caution">
    <text evidence="1">The sequence shown here is derived from an EMBL/GenBank/DDBJ whole genome shotgun (WGS) entry which is preliminary data.</text>
</comment>
<name>A0A9D4GZA5_DREPO</name>
<evidence type="ECO:0000313" key="1">
    <source>
        <dbReference type="EMBL" id="KAH3826441.1"/>
    </source>
</evidence>
<accession>A0A9D4GZA5</accession>
<keyword evidence="2" id="KW-1185">Reference proteome</keyword>
<evidence type="ECO:0000313" key="2">
    <source>
        <dbReference type="Proteomes" id="UP000828390"/>
    </source>
</evidence>
<sequence>MLAVELKDLGFFRHMLRLNIEKWNKAVEMYIMDLYPDVKFTFSQRDQCWKATDTEIVYYVDIEVILINPKYDLCWTHQDPTKRLQTINGILLSSKAKRTKLVTFDQEYF</sequence>
<dbReference type="EMBL" id="JAIWYP010000005">
    <property type="protein sequence ID" value="KAH3826441.1"/>
    <property type="molecule type" value="Genomic_DNA"/>
</dbReference>
<reference evidence="1" key="1">
    <citation type="journal article" date="2019" name="bioRxiv">
        <title>The Genome of the Zebra Mussel, Dreissena polymorpha: A Resource for Invasive Species Research.</title>
        <authorList>
            <person name="McCartney M.A."/>
            <person name="Auch B."/>
            <person name="Kono T."/>
            <person name="Mallez S."/>
            <person name="Zhang Y."/>
            <person name="Obille A."/>
            <person name="Becker A."/>
            <person name="Abrahante J.E."/>
            <person name="Garbe J."/>
            <person name="Badalamenti J.P."/>
            <person name="Herman A."/>
            <person name="Mangelson H."/>
            <person name="Liachko I."/>
            <person name="Sullivan S."/>
            <person name="Sone E.D."/>
            <person name="Koren S."/>
            <person name="Silverstein K.A.T."/>
            <person name="Beckman K.B."/>
            <person name="Gohl D.M."/>
        </authorList>
    </citation>
    <scope>NUCLEOTIDE SEQUENCE</scope>
    <source>
        <strain evidence="1">Duluth1</strain>
        <tissue evidence="1">Whole animal</tissue>
    </source>
</reference>
<dbReference type="Proteomes" id="UP000828390">
    <property type="component" value="Unassembled WGS sequence"/>
</dbReference>
<organism evidence="1 2">
    <name type="scientific">Dreissena polymorpha</name>
    <name type="common">Zebra mussel</name>
    <name type="synonym">Mytilus polymorpha</name>
    <dbReference type="NCBI Taxonomy" id="45954"/>
    <lineage>
        <taxon>Eukaryota</taxon>
        <taxon>Metazoa</taxon>
        <taxon>Spiralia</taxon>
        <taxon>Lophotrochozoa</taxon>
        <taxon>Mollusca</taxon>
        <taxon>Bivalvia</taxon>
        <taxon>Autobranchia</taxon>
        <taxon>Heteroconchia</taxon>
        <taxon>Euheterodonta</taxon>
        <taxon>Imparidentia</taxon>
        <taxon>Neoheterodontei</taxon>
        <taxon>Myida</taxon>
        <taxon>Dreissenoidea</taxon>
        <taxon>Dreissenidae</taxon>
        <taxon>Dreissena</taxon>
    </lineage>
</organism>
<gene>
    <name evidence="1" type="ORF">DPMN_128346</name>
</gene>
<reference evidence="1" key="2">
    <citation type="submission" date="2020-11" db="EMBL/GenBank/DDBJ databases">
        <authorList>
            <person name="McCartney M.A."/>
            <person name="Auch B."/>
            <person name="Kono T."/>
            <person name="Mallez S."/>
            <person name="Becker A."/>
            <person name="Gohl D.M."/>
            <person name="Silverstein K.A.T."/>
            <person name="Koren S."/>
            <person name="Bechman K.B."/>
            <person name="Herman A."/>
            <person name="Abrahante J.E."/>
            <person name="Garbe J."/>
        </authorList>
    </citation>
    <scope>NUCLEOTIDE SEQUENCE</scope>
    <source>
        <strain evidence="1">Duluth1</strain>
        <tissue evidence="1">Whole animal</tissue>
    </source>
</reference>
<dbReference type="AlphaFoldDB" id="A0A9D4GZA5"/>